<dbReference type="SMART" id="SM00355">
    <property type="entry name" value="ZnF_C2H2"/>
    <property type="match status" value="2"/>
</dbReference>
<evidence type="ECO:0000313" key="4">
    <source>
        <dbReference type="Proteomes" id="UP000095287"/>
    </source>
</evidence>
<evidence type="ECO:0000256" key="1">
    <source>
        <dbReference type="ARBA" id="ARBA00023125"/>
    </source>
</evidence>
<dbReference type="InterPro" id="IPR052797">
    <property type="entry name" value="RegFact_GeneExpr_CellDeath"/>
</dbReference>
<dbReference type="PANTHER" id="PTHR33936:SF24">
    <property type="entry name" value="C2H2-TYPE DOMAIN-CONTAINING PROTEIN"/>
    <property type="match status" value="1"/>
</dbReference>
<dbReference type="AlphaFoldDB" id="A0A1I8ATT2"/>
<feature type="compositionally biased region" description="Polar residues" evidence="2">
    <location>
        <begin position="8"/>
        <end position="20"/>
    </location>
</feature>
<dbReference type="PANTHER" id="PTHR33936">
    <property type="entry name" value="PROTEIN CBG17840"/>
    <property type="match status" value="1"/>
</dbReference>
<protein>
    <submittedName>
        <fullName evidence="5">HTH CENPB-type domain-containing protein</fullName>
    </submittedName>
</protein>
<feature type="domain" description="HTH CENPB-type" evidence="3">
    <location>
        <begin position="312"/>
        <end position="383"/>
    </location>
</feature>
<feature type="region of interest" description="Disordered" evidence="2">
    <location>
        <begin position="422"/>
        <end position="441"/>
    </location>
</feature>
<dbReference type="Proteomes" id="UP000095287">
    <property type="component" value="Unplaced"/>
</dbReference>
<sequence length="599" mass="67024">MRRRRQSMRNSTDADMSTESGGHAGPEDAQTLNLLNFVERIKKESVEAAVKQEPQATVGEQLQKPGLVCYLCLAAFDTRTVLASHMGRVHRSKNIEELSALSCPIELCNVVVFSQPQLVVHARSHHSNSKEAADSKFMSYTRVFDDQDKFKKWRNRSLKSVSTMTCDATNQTDQYLETIFHCRPSFAKQNAACPAFSNIRLMKNGKIKITYCLDHLGHSIESQEDFPDSSAGGSVDEEALEVPPDELLNEGSTDSTVGDVLRKRLREGNALEAQSTSAAVLANDKPVTNRPITNSILPQQFTIEQGLFDDVLDDPDKTFAYRDFYNAIWDFFCFIKKQHETITCERLKMSALEIAKRMGLTMFTGNDWWLRSFKRRHKLRFSTMTGEPFDYAEVKEVVLKCEAEDRTVEDVLAEAAEAERQAQKRSVATETSPIPSPNPAVPFANNHVQNDARPSGMATMHPEQNHQNAPGMPSMELWQALTNSCLIPQKREDPDLSWAFEIIRSRVLQQNIHLLPQVTNLQAALALSQPPPVRVPNPAQVVTVLQSVPVTTSVDINGSSNIVLVSQPPHVTEHPPTNHVAEEKETLAPRSKKRKLAGK</sequence>
<organism evidence="4 5">
    <name type="scientific">Steinernema glaseri</name>
    <dbReference type="NCBI Taxonomy" id="37863"/>
    <lineage>
        <taxon>Eukaryota</taxon>
        <taxon>Metazoa</taxon>
        <taxon>Ecdysozoa</taxon>
        <taxon>Nematoda</taxon>
        <taxon>Chromadorea</taxon>
        <taxon>Rhabditida</taxon>
        <taxon>Tylenchina</taxon>
        <taxon>Panagrolaimomorpha</taxon>
        <taxon>Strongyloidoidea</taxon>
        <taxon>Steinernematidae</taxon>
        <taxon>Steinernema</taxon>
    </lineage>
</organism>
<dbReference type="PROSITE" id="PS51253">
    <property type="entry name" value="HTH_CENPB"/>
    <property type="match status" value="1"/>
</dbReference>
<evidence type="ECO:0000259" key="3">
    <source>
        <dbReference type="PROSITE" id="PS51253"/>
    </source>
</evidence>
<dbReference type="GO" id="GO:0003677">
    <property type="term" value="F:DNA binding"/>
    <property type="evidence" value="ECO:0007669"/>
    <property type="project" value="UniProtKB-KW"/>
</dbReference>
<accession>A0A1I8ATT2</accession>
<proteinExistence type="predicted"/>
<keyword evidence="4" id="KW-1185">Reference proteome</keyword>
<evidence type="ECO:0000313" key="5">
    <source>
        <dbReference type="WBParaSite" id="L893_g8812.t1"/>
    </source>
</evidence>
<feature type="region of interest" description="Disordered" evidence="2">
    <location>
        <begin position="1"/>
        <end position="29"/>
    </location>
</feature>
<keyword evidence="1" id="KW-0238">DNA-binding</keyword>
<name>A0A1I8ATT2_9BILA</name>
<feature type="region of interest" description="Disordered" evidence="2">
    <location>
        <begin position="567"/>
        <end position="599"/>
    </location>
</feature>
<dbReference type="WBParaSite" id="L893_g8812.t1">
    <property type="protein sequence ID" value="L893_g8812.t1"/>
    <property type="gene ID" value="L893_g8812"/>
</dbReference>
<dbReference type="InterPro" id="IPR006600">
    <property type="entry name" value="HTH_CenpB_DNA-bd_dom"/>
</dbReference>
<reference evidence="5" key="1">
    <citation type="submission" date="2016-11" db="UniProtKB">
        <authorList>
            <consortium name="WormBaseParasite"/>
        </authorList>
    </citation>
    <scope>IDENTIFICATION</scope>
</reference>
<feature type="compositionally biased region" description="Basic residues" evidence="2">
    <location>
        <begin position="590"/>
        <end position="599"/>
    </location>
</feature>
<dbReference type="InterPro" id="IPR013087">
    <property type="entry name" value="Znf_C2H2_type"/>
</dbReference>
<dbReference type="PROSITE" id="PS00028">
    <property type="entry name" value="ZINC_FINGER_C2H2_1"/>
    <property type="match status" value="2"/>
</dbReference>
<evidence type="ECO:0000256" key="2">
    <source>
        <dbReference type="SAM" id="MobiDB-lite"/>
    </source>
</evidence>
<dbReference type="Gene3D" id="1.10.10.60">
    <property type="entry name" value="Homeodomain-like"/>
    <property type="match status" value="1"/>
</dbReference>
<feature type="compositionally biased region" description="Polar residues" evidence="2">
    <location>
        <begin position="424"/>
        <end position="433"/>
    </location>
</feature>